<evidence type="ECO:0000313" key="6">
    <source>
        <dbReference type="EMBL" id="SUX46007.1"/>
    </source>
</evidence>
<dbReference type="Proteomes" id="UP000254282">
    <property type="component" value="Unassembled WGS sequence"/>
</dbReference>
<dbReference type="EMBL" id="UFVR01000004">
    <property type="protein sequence ID" value="SUX46007.1"/>
    <property type="molecule type" value="Genomic_DNA"/>
</dbReference>
<evidence type="ECO:0000256" key="2">
    <source>
        <dbReference type="ARBA" id="ARBA00022763"/>
    </source>
</evidence>
<evidence type="ECO:0000313" key="7">
    <source>
        <dbReference type="Proteomes" id="UP000254282"/>
    </source>
</evidence>
<dbReference type="FunFam" id="3.10.300.10:FF:000001">
    <property type="entry name" value="Putative 3-methyladenine DNA glycosylase"/>
    <property type="match status" value="1"/>
</dbReference>
<evidence type="ECO:0000256" key="1">
    <source>
        <dbReference type="ARBA" id="ARBA00009232"/>
    </source>
</evidence>
<dbReference type="EC" id="3.2.2.-" evidence="5"/>
<sequence length="198" mass="21957">MKLSAVYYLNPDVEFLAKDLLGKILFTRTDDGITAGIIVETEAYFGTGDQASHAYGGRRTARTEAMYSDGGTAYVYLCYGIHSLLNVVTSAKEDPKCVLIRSIEPFVGLEIMEMRRKMPADHQAISSGPGSLAKSLGIDSSFNKNVLTEERIWIEDRNISYSTSQIGIGSRIGIAYAQEHANLPLRFFVKDSKYVKIR</sequence>
<reference evidence="6 7" key="1">
    <citation type="submission" date="2018-06" db="EMBL/GenBank/DDBJ databases">
        <authorList>
            <consortium name="Pathogen Informatics"/>
            <person name="Doyle S."/>
        </authorList>
    </citation>
    <scope>NUCLEOTIDE SEQUENCE [LARGE SCALE GENOMIC DNA]</scope>
    <source>
        <strain evidence="6 7">NCTC13532</strain>
    </source>
</reference>
<accession>A0A381FHI6</accession>
<name>A0A381FHI6_9FLAO</name>
<keyword evidence="2 5" id="KW-0227">DNA damage</keyword>
<comment type="similarity">
    <text evidence="1 5">Belongs to the DNA glycosylase MPG family.</text>
</comment>
<dbReference type="GO" id="GO:0003677">
    <property type="term" value="F:DNA binding"/>
    <property type="evidence" value="ECO:0007669"/>
    <property type="project" value="InterPro"/>
</dbReference>
<keyword evidence="3 5" id="KW-0378">Hydrolase</keyword>
<dbReference type="PANTHER" id="PTHR10429:SF0">
    <property type="entry name" value="DNA-3-METHYLADENINE GLYCOSYLASE"/>
    <property type="match status" value="1"/>
</dbReference>
<dbReference type="Pfam" id="PF02245">
    <property type="entry name" value="Pur_DNA_glyco"/>
    <property type="match status" value="1"/>
</dbReference>
<dbReference type="InterPro" id="IPR011034">
    <property type="entry name" value="Formyl_transferase-like_C_sf"/>
</dbReference>
<gene>
    <name evidence="6" type="ORF">NCTC13532_01535</name>
</gene>
<dbReference type="AlphaFoldDB" id="A0A381FHI6"/>
<dbReference type="SUPFAM" id="SSF50486">
    <property type="entry name" value="FMT C-terminal domain-like"/>
    <property type="match status" value="1"/>
</dbReference>
<evidence type="ECO:0000256" key="4">
    <source>
        <dbReference type="ARBA" id="ARBA00023204"/>
    </source>
</evidence>
<dbReference type="PANTHER" id="PTHR10429">
    <property type="entry name" value="DNA-3-METHYLADENINE GLYCOSYLASE"/>
    <property type="match status" value="1"/>
</dbReference>
<evidence type="ECO:0000256" key="3">
    <source>
        <dbReference type="ARBA" id="ARBA00022801"/>
    </source>
</evidence>
<evidence type="ECO:0000256" key="5">
    <source>
        <dbReference type="HAMAP-Rule" id="MF_00527"/>
    </source>
</evidence>
<dbReference type="RefSeq" id="WP_115619872.1">
    <property type="nucleotide sequence ID" value="NZ_UFVR01000004.1"/>
</dbReference>
<dbReference type="InterPro" id="IPR003180">
    <property type="entry name" value="MPG"/>
</dbReference>
<dbReference type="Gene3D" id="3.10.300.10">
    <property type="entry name" value="Methylpurine-DNA glycosylase (MPG)"/>
    <property type="match status" value="1"/>
</dbReference>
<protein>
    <recommendedName>
        <fullName evidence="5">Putative 3-methyladenine DNA glycosylase</fullName>
        <ecNumber evidence="5">3.2.2.-</ecNumber>
    </recommendedName>
</protein>
<dbReference type="InterPro" id="IPR036995">
    <property type="entry name" value="MPG_sf"/>
</dbReference>
<dbReference type="NCBIfam" id="TIGR00567">
    <property type="entry name" value="3mg"/>
    <property type="match status" value="1"/>
</dbReference>
<keyword evidence="4 5" id="KW-0234">DNA repair</keyword>
<proteinExistence type="inferred from homology"/>
<organism evidence="6 7">
    <name type="scientific">Chryseobacterium indoltheticum</name>
    <dbReference type="NCBI Taxonomy" id="254"/>
    <lineage>
        <taxon>Bacteria</taxon>
        <taxon>Pseudomonadati</taxon>
        <taxon>Bacteroidota</taxon>
        <taxon>Flavobacteriia</taxon>
        <taxon>Flavobacteriales</taxon>
        <taxon>Weeksellaceae</taxon>
        <taxon>Chryseobacterium group</taxon>
        <taxon>Chryseobacterium</taxon>
    </lineage>
</organism>
<dbReference type="HAMAP" id="MF_00527">
    <property type="entry name" value="3MGH"/>
    <property type="match status" value="1"/>
</dbReference>
<dbReference type="CDD" id="cd00540">
    <property type="entry name" value="AAG"/>
    <property type="match status" value="1"/>
</dbReference>
<dbReference type="GO" id="GO:0006284">
    <property type="term" value="P:base-excision repair"/>
    <property type="evidence" value="ECO:0007669"/>
    <property type="project" value="InterPro"/>
</dbReference>
<dbReference type="GO" id="GO:0003905">
    <property type="term" value="F:alkylbase DNA N-glycosylase activity"/>
    <property type="evidence" value="ECO:0007669"/>
    <property type="project" value="InterPro"/>
</dbReference>